<gene>
    <name evidence="3" type="ORF">OEZ85_013645</name>
</gene>
<dbReference type="PRINTS" id="PR01217">
    <property type="entry name" value="PRICHEXTENSN"/>
</dbReference>
<feature type="region of interest" description="Disordered" evidence="1">
    <location>
        <begin position="1010"/>
        <end position="1077"/>
    </location>
</feature>
<proteinExistence type="predicted"/>
<accession>A0ABY8US25</accession>
<organism evidence="3 4">
    <name type="scientific">Tetradesmus obliquus</name>
    <name type="common">Green alga</name>
    <name type="synonym">Acutodesmus obliquus</name>
    <dbReference type="NCBI Taxonomy" id="3088"/>
    <lineage>
        <taxon>Eukaryota</taxon>
        <taxon>Viridiplantae</taxon>
        <taxon>Chlorophyta</taxon>
        <taxon>core chlorophytes</taxon>
        <taxon>Chlorophyceae</taxon>
        <taxon>CS clade</taxon>
        <taxon>Sphaeropleales</taxon>
        <taxon>Scenedesmaceae</taxon>
        <taxon>Tetradesmus</taxon>
    </lineage>
</organism>
<reference evidence="3 4" key="1">
    <citation type="submission" date="2023-05" db="EMBL/GenBank/DDBJ databases">
        <title>A 100% complete, gapless, phased diploid assembly of the Scenedesmus obliquus UTEX 3031 genome.</title>
        <authorList>
            <person name="Biondi T.C."/>
            <person name="Hanschen E.R."/>
            <person name="Kwon T."/>
            <person name="Eng W."/>
            <person name="Kruse C.P.S."/>
            <person name="Koehler S.I."/>
            <person name="Kunde Y."/>
            <person name="Gleasner C.D."/>
            <person name="You Mak K.T."/>
            <person name="Polle J."/>
            <person name="Hovde B.T."/>
            <person name="Starkenburg S.R."/>
        </authorList>
    </citation>
    <scope>NUCLEOTIDE SEQUENCE [LARGE SCALE GENOMIC DNA]</scope>
    <source>
        <strain evidence="3 4">DOE0152z</strain>
    </source>
</reference>
<evidence type="ECO:0000313" key="3">
    <source>
        <dbReference type="EMBL" id="WIA24027.1"/>
    </source>
</evidence>
<evidence type="ECO:0000256" key="2">
    <source>
        <dbReference type="SAM" id="SignalP"/>
    </source>
</evidence>
<evidence type="ECO:0000256" key="1">
    <source>
        <dbReference type="SAM" id="MobiDB-lite"/>
    </source>
</evidence>
<feature type="signal peptide" evidence="2">
    <location>
        <begin position="1"/>
        <end position="23"/>
    </location>
</feature>
<name>A0ABY8US25_TETOB</name>
<sequence length="1198" mass="122387">MITSLLKPAALLLLPLLAWVVAGQDELAAAASAANEVSTSAATSPAGYVPGWYGGGIYLQGKLCCSRTVCSPGWRSSCKGSVTDCRKKSCQTVKAPNGAVCDLNPCIQGLCWEGVCMGGGPATCPAHTDECKQYKCNPKTGQCRETCPKPNGTPCTGGKCECGKCIPDPRTCPKPPNACSIYHYNNATMKCELINATCQQPPNQCKTLSCNPKTGLCTMLSNKPDGTNCTGGTCKAGNCIPPIICGPKPCPPNNNTCKANKCDPATGECDIVVNKPNDTPCPGGACQNGICLPAVKCPTKCPDHPDLCKKYECDLKTGNCTIVVDRPNGTPCPSGTCQDGICSPNPICPPRPSPCQRYELLPGATNCTLITLPNNTDCDDGRACTTDDKCVSGVCTGTQKTCPVRRQGRSAQCTLSVCAEPNAVCTEVEAPDGTSCNDGQPCTVKDQCVNGECKGSPLCVIGECKGTPLVCSKKRQAGTCKEIRCNPLTGQCAELPLADDTPCDDGKWCTTDDVCVSGVCTGQPRNCPESTNQCTLGACIEGSQSCGFVNRPDGAVCETAGTTRCGVDTCSNGQCVAANRTDCSALDDVCNVGTCNAQTGACEKDKKADNTPCDDGEFCTTGSVCTAGLCGGGVPKECPMPRIMCKEAICSPALRQCLVLDKDCSAAADQCNSGVCSSITGQCGKSPSNEGGKCDDGLKCTVNDTCTGGGKCDDGLKCTVNDTCTGGSCSGTPKACPAPTNQCKMAVCDPGSGGCITENKPNGTSCISLTAAGQCTTDTCQGGVCVRGPDKNCTAFDDDCNEGWCNPDSGSCEKRPTNGNGACSTGLFCKVNEKCTNGVCGGGSDRVCTSTNKCETLQCNETANACNIIVSKNCAGAGDVCNEGKCNSTTGECYASPIKEGEACTDNKFCTTNTKCQAGQCKGDVTTCPDLGCNIGFCNENTDKCDTTPKSCSELNTDCTEGQCGTDGNCYDVPINFNPPKPCTGINNCTGVCNTNGTCVESCPTPPASPSPTPPASPSPVPSSPSPVPSSPSPVPSSPSPVPSSPSPVPLSPSPVPSSPSPVPSSPSPSPTPPASPSPAPTCNKHADCGANKCCCDKECRVQVLGDCGFTCGDSACKKEGGLQCNCIKSCPGGGTCSSVGGNPCTNNGVCCCAKPSAPNQIWGVLCANCAEECTSNPCTGNFPALANQICNATVPFP</sequence>
<evidence type="ECO:0000313" key="4">
    <source>
        <dbReference type="Proteomes" id="UP001244341"/>
    </source>
</evidence>
<protein>
    <submittedName>
        <fullName evidence="3">Uncharacterized protein</fullName>
    </submittedName>
</protein>
<dbReference type="EMBL" id="CP126224">
    <property type="protein sequence ID" value="WIA24027.1"/>
    <property type="molecule type" value="Genomic_DNA"/>
</dbReference>
<keyword evidence="4" id="KW-1185">Reference proteome</keyword>
<dbReference type="Proteomes" id="UP001244341">
    <property type="component" value="Chromosome 17b"/>
</dbReference>
<keyword evidence="2" id="KW-0732">Signal</keyword>
<feature type="chain" id="PRO_5045426854" evidence="2">
    <location>
        <begin position="24"/>
        <end position="1198"/>
    </location>
</feature>